<feature type="domain" description="Chitin-binding type-1" evidence="16">
    <location>
        <begin position="206"/>
        <end position="277"/>
    </location>
</feature>
<keyword evidence="15" id="KW-0732">Signal</keyword>
<dbReference type="PROSITE" id="PS51910">
    <property type="entry name" value="GH18_2"/>
    <property type="match status" value="1"/>
</dbReference>
<dbReference type="InterPro" id="IPR001579">
    <property type="entry name" value="Glyco_hydro_18_chit_AS"/>
</dbReference>
<keyword evidence="8" id="KW-0146">Chitin degradation</keyword>
<dbReference type="InterPro" id="IPR036779">
    <property type="entry name" value="LysM_dom_sf"/>
</dbReference>
<dbReference type="PROSITE" id="PS01095">
    <property type="entry name" value="GH18_1"/>
    <property type="match status" value="1"/>
</dbReference>
<organism evidence="19 20">
    <name type="scientific">Echria macrotheca</name>
    <dbReference type="NCBI Taxonomy" id="438768"/>
    <lineage>
        <taxon>Eukaryota</taxon>
        <taxon>Fungi</taxon>
        <taxon>Dikarya</taxon>
        <taxon>Ascomycota</taxon>
        <taxon>Pezizomycotina</taxon>
        <taxon>Sordariomycetes</taxon>
        <taxon>Sordariomycetidae</taxon>
        <taxon>Sordariales</taxon>
        <taxon>Schizotheciaceae</taxon>
        <taxon>Echria</taxon>
    </lineage>
</organism>
<dbReference type="InterPro" id="IPR011583">
    <property type="entry name" value="Chitinase_II/V-like_cat"/>
</dbReference>
<dbReference type="EMBL" id="MU839831">
    <property type="protein sequence ID" value="KAK1756786.1"/>
    <property type="molecule type" value="Genomic_DNA"/>
</dbReference>
<feature type="disulfide bond" evidence="13">
    <location>
        <begin position="271"/>
        <end position="275"/>
    </location>
</feature>
<comment type="caution">
    <text evidence="19">The sequence shown here is derived from an EMBL/GenBank/DDBJ whole genome shotgun (WGS) entry which is preliminary data.</text>
</comment>
<dbReference type="Gene3D" id="3.10.350.10">
    <property type="entry name" value="LysM domain"/>
    <property type="match status" value="3"/>
</dbReference>
<evidence type="ECO:0000259" key="17">
    <source>
        <dbReference type="PROSITE" id="PS51782"/>
    </source>
</evidence>
<dbReference type="GO" id="GO:0005576">
    <property type="term" value="C:extracellular region"/>
    <property type="evidence" value="ECO:0007669"/>
    <property type="project" value="UniProtKB-SubCell"/>
</dbReference>
<gene>
    <name evidence="19" type="ORF">QBC47DRAFT_443416</name>
</gene>
<comment type="similarity">
    <text evidence="3">Belongs to the glycosyl hydrolase 18 family. Chitinase class V subfamily.</text>
</comment>
<dbReference type="SUPFAM" id="SSF54556">
    <property type="entry name" value="Chitinase insertion domain"/>
    <property type="match status" value="1"/>
</dbReference>
<evidence type="ECO:0000256" key="10">
    <source>
        <dbReference type="ARBA" id="ARBA00023277"/>
    </source>
</evidence>
<dbReference type="SUPFAM" id="SSF57016">
    <property type="entry name" value="Plant lectins/antimicrobial peptides"/>
    <property type="match status" value="1"/>
</dbReference>
<dbReference type="GO" id="GO:0006032">
    <property type="term" value="P:chitin catabolic process"/>
    <property type="evidence" value="ECO:0007669"/>
    <property type="project" value="UniProtKB-KW"/>
</dbReference>
<dbReference type="Gene3D" id="3.20.20.80">
    <property type="entry name" value="Glycosidases"/>
    <property type="match status" value="1"/>
</dbReference>
<dbReference type="CDD" id="cd00118">
    <property type="entry name" value="LysM"/>
    <property type="match status" value="2"/>
</dbReference>
<keyword evidence="10" id="KW-0119">Carbohydrate metabolism</keyword>
<feature type="chain" id="PRO_5042552905" description="chitinase" evidence="15">
    <location>
        <begin position="23"/>
        <end position="1052"/>
    </location>
</feature>
<keyword evidence="7 14" id="KW-0378">Hydrolase</keyword>
<dbReference type="Gene3D" id="3.30.60.10">
    <property type="entry name" value="Endochitinase-like"/>
    <property type="match status" value="1"/>
</dbReference>
<dbReference type="PANTHER" id="PTHR47700:SF2">
    <property type="entry name" value="CHITINASE"/>
    <property type="match status" value="1"/>
</dbReference>
<dbReference type="SUPFAM" id="SSF51445">
    <property type="entry name" value="(Trans)glycosidases"/>
    <property type="match status" value="1"/>
</dbReference>
<keyword evidence="13" id="KW-1015">Disulfide bond</keyword>
<dbReference type="CDD" id="cd00035">
    <property type="entry name" value="ChtBD1"/>
    <property type="match status" value="1"/>
</dbReference>
<dbReference type="InterPro" id="IPR017853">
    <property type="entry name" value="GH"/>
</dbReference>
<feature type="disulfide bond" evidence="13">
    <location>
        <begin position="238"/>
        <end position="252"/>
    </location>
</feature>
<proteinExistence type="inferred from homology"/>
<feature type="domain" description="LysM" evidence="17">
    <location>
        <begin position="77"/>
        <end position="125"/>
    </location>
</feature>
<keyword evidence="9" id="KW-0843">Virulence</keyword>
<dbReference type="Pfam" id="PF00704">
    <property type="entry name" value="Glyco_hydro_18"/>
    <property type="match status" value="1"/>
</dbReference>
<keyword evidence="5" id="KW-0964">Secreted</keyword>
<evidence type="ECO:0000256" key="14">
    <source>
        <dbReference type="RuleBase" id="RU000489"/>
    </source>
</evidence>
<evidence type="ECO:0000256" key="7">
    <source>
        <dbReference type="ARBA" id="ARBA00022801"/>
    </source>
</evidence>
<evidence type="ECO:0000256" key="15">
    <source>
        <dbReference type="SAM" id="SignalP"/>
    </source>
</evidence>
<evidence type="ECO:0000259" key="18">
    <source>
        <dbReference type="PROSITE" id="PS51910"/>
    </source>
</evidence>
<name>A0AAJ0BJ29_9PEZI</name>
<evidence type="ECO:0000259" key="16">
    <source>
        <dbReference type="PROSITE" id="PS50941"/>
    </source>
</evidence>
<dbReference type="InterPro" id="IPR001002">
    <property type="entry name" value="Chitin-bd_1"/>
</dbReference>
<keyword evidence="12" id="KW-0624">Polysaccharide degradation</keyword>
<evidence type="ECO:0000256" key="12">
    <source>
        <dbReference type="ARBA" id="ARBA00023326"/>
    </source>
</evidence>
<dbReference type="InterPro" id="IPR001223">
    <property type="entry name" value="Glyco_hydro18_cat"/>
</dbReference>
<keyword evidence="11 14" id="KW-0326">Glycosidase</keyword>
<dbReference type="Pfam" id="PF01476">
    <property type="entry name" value="LysM"/>
    <property type="match status" value="2"/>
</dbReference>
<dbReference type="Pfam" id="PF00187">
    <property type="entry name" value="Chitin_bind_1"/>
    <property type="match status" value="1"/>
</dbReference>
<dbReference type="PROSITE" id="PS51782">
    <property type="entry name" value="LYSM"/>
    <property type="match status" value="2"/>
</dbReference>
<evidence type="ECO:0000313" key="19">
    <source>
        <dbReference type="EMBL" id="KAK1756786.1"/>
    </source>
</evidence>
<keyword evidence="6 13" id="KW-0147">Chitin-binding</keyword>
<dbReference type="CDD" id="cd02878">
    <property type="entry name" value="GH18_zymocin_alpha"/>
    <property type="match status" value="1"/>
</dbReference>
<dbReference type="SMART" id="SM00270">
    <property type="entry name" value="ChtBD1"/>
    <property type="match status" value="1"/>
</dbReference>
<evidence type="ECO:0000256" key="3">
    <source>
        <dbReference type="ARBA" id="ARBA00008682"/>
    </source>
</evidence>
<evidence type="ECO:0000256" key="2">
    <source>
        <dbReference type="ARBA" id="ARBA00004613"/>
    </source>
</evidence>
<evidence type="ECO:0000256" key="11">
    <source>
        <dbReference type="ARBA" id="ARBA00023295"/>
    </source>
</evidence>
<dbReference type="InterPro" id="IPR036861">
    <property type="entry name" value="Endochitinase-like_sf"/>
</dbReference>
<accession>A0AAJ0BJ29</accession>
<dbReference type="SMART" id="SM00257">
    <property type="entry name" value="LysM"/>
    <property type="match status" value="2"/>
</dbReference>
<dbReference type="PROSITE" id="PS50941">
    <property type="entry name" value="CHIT_BIND_I_2"/>
    <property type="match status" value="1"/>
</dbReference>
<dbReference type="AlphaFoldDB" id="A0AAJ0BJ29"/>
<comment type="subcellular location">
    <subcellularLocation>
        <location evidence="2">Secreted</location>
    </subcellularLocation>
</comment>
<evidence type="ECO:0000256" key="8">
    <source>
        <dbReference type="ARBA" id="ARBA00023024"/>
    </source>
</evidence>
<dbReference type="EC" id="3.2.1.14" evidence="4"/>
<reference evidence="19" key="1">
    <citation type="submission" date="2023-06" db="EMBL/GenBank/DDBJ databases">
        <title>Genome-scale phylogeny and comparative genomics of the fungal order Sordariales.</title>
        <authorList>
            <consortium name="Lawrence Berkeley National Laboratory"/>
            <person name="Hensen N."/>
            <person name="Bonometti L."/>
            <person name="Westerberg I."/>
            <person name="Brannstrom I.O."/>
            <person name="Guillou S."/>
            <person name="Cros-Aarteil S."/>
            <person name="Calhoun S."/>
            <person name="Haridas S."/>
            <person name="Kuo A."/>
            <person name="Mondo S."/>
            <person name="Pangilinan J."/>
            <person name="Riley R."/>
            <person name="Labutti K."/>
            <person name="Andreopoulos B."/>
            <person name="Lipzen A."/>
            <person name="Chen C."/>
            <person name="Yanf M."/>
            <person name="Daum C."/>
            <person name="Ng V."/>
            <person name="Clum A."/>
            <person name="Steindorff A."/>
            <person name="Ohm R."/>
            <person name="Martin F."/>
            <person name="Silar P."/>
            <person name="Natvig D."/>
            <person name="Lalanne C."/>
            <person name="Gautier V."/>
            <person name="Ament-Velasquez S.L."/>
            <person name="Kruys A."/>
            <person name="Hutchinson M.I."/>
            <person name="Powell A.J."/>
            <person name="Barry K."/>
            <person name="Miller A.N."/>
            <person name="Grigoriev I.V."/>
            <person name="Debuchy R."/>
            <person name="Gladieux P."/>
            <person name="Thoren M.H."/>
            <person name="Johannesson H."/>
        </authorList>
    </citation>
    <scope>NUCLEOTIDE SEQUENCE</scope>
    <source>
        <strain evidence="19">PSN4</strain>
    </source>
</reference>
<comment type="caution">
    <text evidence="13">Lacks conserved residue(s) required for the propagation of feature annotation.</text>
</comment>
<feature type="signal peptide" evidence="15">
    <location>
        <begin position="1"/>
        <end position="22"/>
    </location>
</feature>
<feature type="domain" description="GH18" evidence="18">
    <location>
        <begin position="289"/>
        <end position="662"/>
    </location>
</feature>
<dbReference type="PANTHER" id="PTHR47700">
    <property type="entry name" value="V CHITINASE, PUTATIVE (AFU_ORTHOLOGUE AFUA_6G13720)-RELATED"/>
    <property type="match status" value="1"/>
</dbReference>
<dbReference type="InterPro" id="IPR053214">
    <property type="entry name" value="LysM12-like"/>
</dbReference>
<dbReference type="Gene3D" id="3.10.50.10">
    <property type="match status" value="1"/>
</dbReference>
<sequence>MLLNRVVALATLTVLHRGCVLALPNGELLGPRAECKPYKIVEGDSCSKIASDRCGNIKLDDLYKYNSGLKDKCNNLKYILVESGDYCYKIAKERCNIEPEQLYKFNGGGSDAFCSTIVPKQPLCCTKGKLPDLRPKKNADGTCFVHSVAKDEVCGSIAGANFLTVKELESFNVGKTWGFAGCSRLMPNQRICLSDGTPPVPAEIPGIDCGPQKPGTNLTKMPADGKIADLNPCPLNTCCNTWGFCGTTPEFCVDTTVDKTPGTAKNGTAGCISNCGLDIVNNKNPPKTFGKIGYFESWNPYSRGCLNMDVTDVPKSGGGYTHLHFAFGNITEDFQISMSGVQDQWDKFVKMQGIHKVVAFGGWAFSNEPSTNHIIRNGVKPGNRDKFAKNVADFIKNNNLDGVDFDWEYPGATDIEGSDPGSPEDGPNYYRFLSTLRGLLGTGKTISFAAPASYWYLKNFPVKQMAQVVDYIVYMTYDLHGQWDVGNKYAVEGCEAGNCLRSHVNKTETMYSLAMVTKAGVPANKIFVGVSSYGRSFKMADAKCRGPMCTFLGGRNKSQAKPGECTETAGYIADAEIRQIQAIANAGFSDADAYQSLYDSDSDSDIFIYNNDEWVAWMDTQTKQRRTDLYKPLGFAGTSDWAVDLQNDYSSSDYNDTDWDGALDLSITCNLDKTYGSLDDLDKDAQSMYPKCVAMKAVNVLSGMLKTSFDGYDDAASGYDGLYPTYEKYIKDTMNERLTQWMYDDKDGKKPGYTYYRCYAAPGALYPTRKDATDADCSNLPGKNGDDYTYWFERRDDQKKAWEDSLSAAGFDPDWLDLNSEFETTDGIDNCPITEGTTSCITTNLRYFGFPRRKDNVDIPNPKDVVDAARKNLTALEDEYSSMYIDIATDSWDGTLEDAMEILAVPVFMLRDAIQSMKDVKDMAKKINDQNKKDLILKIVEGILFLIPFAGGAAGAFGRAGAMIGRFMSALDAGGNAALSIYSMIDNPDMAPVAILGMLLGALGTPTGSTYRKLGKVKHDMTPDMKKSMGKSFAELNPKVESISGKMCKKTK</sequence>
<dbReference type="SMART" id="SM00636">
    <property type="entry name" value="Glyco_18"/>
    <property type="match status" value="1"/>
</dbReference>
<dbReference type="GO" id="GO:0008843">
    <property type="term" value="F:endochitinase activity"/>
    <property type="evidence" value="ECO:0007669"/>
    <property type="project" value="UniProtKB-EC"/>
</dbReference>
<evidence type="ECO:0000256" key="9">
    <source>
        <dbReference type="ARBA" id="ARBA00023026"/>
    </source>
</evidence>
<evidence type="ECO:0000256" key="13">
    <source>
        <dbReference type="PROSITE-ProRule" id="PRU00261"/>
    </source>
</evidence>
<dbReference type="GO" id="GO:0008061">
    <property type="term" value="F:chitin binding"/>
    <property type="evidence" value="ECO:0007669"/>
    <property type="project" value="UniProtKB-UniRule"/>
</dbReference>
<dbReference type="InterPro" id="IPR029070">
    <property type="entry name" value="Chitinase_insertion_sf"/>
</dbReference>
<protein>
    <recommendedName>
        <fullName evidence="4">chitinase</fullName>
        <ecNumber evidence="4">3.2.1.14</ecNumber>
    </recommendedName>
</protein>
<feature type="disulfide bond" evidence="13">
    <location>
        <begin position="233"/>
        <end position="245"/>
    </location>
</feature>
<dbReference type="Proteomes" id="UP001239445">
    <property type="component" value="Unassembled WGS sequence"/>
</dbReference>
<evidence type="ECO:0000256" key="4">
    <source>
        <dbReference type="ARBA" id="ARBA00012729"/>
    </source>
</evidence>
<evidence type="ECO:0000256" key="1">
    <source>
        <dbReference type="ARBA" id="ARBA00000822"/>
    </source>
</evidence>
<dbReference type="InterPro" id="IPR018392">
    <property type="entry name" value="LysM"/>
</dbReference>
<evidence type="ECO:0000313" key="20">
    <source>
        <dbReference type="Proteomes" id="UP001239445"/>
    </source>
</evidence>
<feature type="domain" description="LysM" evidence="17">
    <location>
        <begin position="144"/>
        <end position="193"/>
    </location>
</feature>
<dbReference type="GO" id="GO:0000272">
    <property type="term" value="P:polysaccharide catabolic process"/>
    <property type="evidence" value="ECO:0007669"/>
    <property type="project" value="UniProtKB-KW"/>
</dbReference>
<evidence type="ECO:0000256" key="6">
    <source>
        <dbReference type="ARBA" id="ARBA00022669"/>
    </source>
</evidence>
<keyword evidence="20" id="KW-1185">Reference proteome</keyword>
<evidence type="ECO:0000256" key="5">
    <source>
        <dbReference type="ARBA" id="ARBA00022525"/>
    </source>
</evidence>
<comment type="catalytic activity">
    <reaction evidence="1">
        <text>Random endo-hydrolysis of N-acetyl-beta-D-glucosaminide (1-&gt;4)-beta-linkages in chitin and chitodextrins.</text>
        <dbReference type="EC" id="3.2.1.14"/>
    </reaction>
</comment>